<gene>
    <name evidence="1" type="ORF">ILEXP_LOCUS9838</name>
</gene>
<keyword evidence="2" id="KW-1185">Reference proteome</keyword>
<dbReference type="AlphaFoldDB" id="A0ABC8RHN4"/>
<evidence type="ECO:0000313" key="1">
    <source>
        <dbReference type="EMBL" id="CAK9142183.1"/>
    </source>
</evidence>
<dbReference type="Proteomes" id="UP001642360">
    <property type="component" value="Unassembled WGS sequence"/>
</dbReference>
<proteinExistence type="predicted"/>
<sequence length="55" mass="6316">MEEENWQRDLCNMEISGEGKKLVLSSANDRRKAMVRDKVAGRVFTVQVNLCSEML</sequence>
<evidence type="ECO:0000313" key="2">
    <source>
        <dbReference type="Proteomes" id="UP001642360"/>
    </source>
</evidence>
<dbReference type="EMBL" id="CAUOFW020001203">
    <property type="protein sequence ID" value="CAK9142183.1"/>
    <property type="molecule type" value="Genomic_DNA"/>
</dbReference>
<reference evidence="1 2" key="1">
    <citation type="submission" date="2024-02" db="EMBL/GenBank/DDBJ databases">
        <authorList>
            <person name="Vignale AGUSTIN F."/>
            <person name="Sosa J E."/>
            <person name="Modenutti C."/>
        </authorList>
    </citation>
    <scope>NUCLEOTIDE SEQUENCE [LARGE SCALE GENOMIC DNA]</scope>
</reference>
<comment type="caution">
    <text evidence="1">The sequence shown here is derived from an EMBL/GenBank/DDBJ whole genome shotgun (WGS) entry which is preliminary data.</text>
</comment>
<name>A0ABC8RHN4_9AQUA</name>
<protein>
    <submittedName>
        <fullName evidence="1">Uncharacterized protein</fullName>
    </submittedName>
</protein>
<accession>A0ABC8RHN4</accession>
<organism evidence="1 2">
    <name type="scientific">Ilex paraguariensis</name>
    <name type="common">yerba mate</name>
    <dbReference type="NCBI Taxonomy" id="185542"/>
    <lineage>
        <taxon>Eukaryota</taxon>
        <taxon>Viridiplantae</taxon>
        <taxon>Streptophyta</taxon>
        <taxon>Embryophyta</taxon>
        <taxon>Tracheophyta</taxon>
        <taxon>Spermatophyta</taxon>
        <taxon>Magnoliopsida</taxon>
        <taxon>eudicotyledons</taxon>
        <taxon>Gunneridae</taxon>
        <taxon>Pentapetalae</taxon>
        <taxon>asterids</taxon>
        <taxon>campanulids</taxon>
        <taxon>Aquifoliales</taxon>
        <taxon>Aquifoliaceae</taxon>
        <taxon>Ilex</taxon>
    </lineage>
</organism>
<feature type="non-terminal residue" evidence="1">
    <location>
        <position position="55"/>
    </location>
</feature>